<dbReference type="PANTHER" id="PTHR34580">
    <property type="match status" value="1"/>
</dbReference>
<reference evidence="2" key="2">
    <citation type="submission" date="2009-12" db="EMBL/GenBank/DDBJ databases">
        <authorList>
            <person name="Summers A.O."/>
            <person name="Shearer J."/>
            <person name="Wireman J."/>
        </authorList>
    </citation>
    <scope>NUCLEOTIDE SEQUENCE</scope>
    <source>
        <strain evidence="2">SK933</strain>
        <plasmid evidence="2">SAP105B</plasmid>
    </source>
</reference>
<dbReference type="InterPro" id="IPR036388">
    <property type="entry name" value="WH-like_DNA-bd_sf"/>
</dbReference>
<gene>
    <name evidence="2" type="ORF">SAP105B_006</name>
</gene>
<dbReference type="PANTHER" id="PTHR34580:SF9">
    <property type="entry name" value="SLL5097 PROTEIN"/>
    <property type="match status" value="1"/>
</dbReference>
<evidence type="ECO:0000259" key="1">
    <source>
        <dbReference type="Pfam" id="PF08279"/>
    </source>
</evidence>
<evidence type="ECO:0000313" key="2">
    <source>
        <dbReference type="EMBL" id="ADA80170.1"/>
    </source>
</evidence>
<protein>
    <submittedName>
        <fullName evidence="2">Transcriptional regulator, DeoR family</fullName>
    </submittedName>
</protein>
<dbReference type="Pfam" id="PF08279">
    <property type="entry name" value="HTH_11"/>
    <property type="match status" value="1"/>
</dbReference>
<dbReference type="InterPro" id="IPR013196">
    <property type="entry name" value="HTH_11"/>
</dbReference>
<sequence length="311" mass="36425">MNKTIRLYNLIEFCNNNRNFKLKDVMEEFNTSKSTALRDIKDIQELGVPLYSIGGKNGGYKVIRKAHLTRIDLNDEEIKSLYFALSSISNLKSLPFSSEYISIVNKIYNSSTEVQKSIINQYKNMFEYFNVEIGNEYSNDIFNKVINFTILKKQFTLVYGSKHLTYIYQGIGLTYKNNVWYFVTANVKTKIVRLFNLNKIEEIYETRFEEAIPNIHLKNYKQYLVEKESKINITIESNEIGVDLLQNHLWSNITIDKLEDDTFILKIDINKEDVNFVSKIIISCGKNVKVLSPESLRNNIKQDLQEILDYY</sequence>
<organism evidence="2">
    <name type="scientific">Staphylococcus epidermidis</name>
    <dbReference type="NCBI Taxonomy" id="1282"/>
    <lineage>
        <taxon>Bacteria</taxon>
        <taxon>Bacillati</taxon>
        <taxon>Bacillota</taxon>
        <taxon>Bacilli</taxon>
        <taxon>Bacillales</taxon>
        <taxon>Staphylococcaceae</taxon>
        <taxon>Staphylococcus</taxon>
    </lineage>
</organism>
<reference evidence="2" key="1">
    <citation type="submission" date="2009-08" db="EMBL/GenBank/DDBJ databases">
        <authorList>
            <person name="Gill J."/>
            <person name="Borman J."/>
            <person name="Shetty J."/>
            <person name="Hostetler J."/>
            <person name="Durkin S."/>
            <person name="Montgomery B."/>
        </authorList>
    </citation>
    <scope>NUCLEOTIDE SEQUENCE</scope>
    <source>
        <strain evidence="2">SK933</strain>
        <plasmid evidence="2">SAP105B</plasmid>
    </source>
</reference>
<dbReference type="EMBL" id="GQ900453">
    <property type="protein sequence ID" value="ADA80170.1"/>
    <property type="molecule type" value="Genomic_DNA"/>
</dbReference>
<dbReference type="SUPFAM" id="SSF46785">
    <property type="entry name" value="Winged helix' DNA-binding domain"/>
    <property type="match status" value="1"/>
</dbReference>
<dbReference type="Gene3D" id="1.10.10.10">
    <property type="entry name" value="Winged helix-like DNA-binding domain superfamily/Winged helix DNA-binding domain"/>
    <property type="match status" value="1"/>
</dbReference>
<dbReference type="AlphaFoldDB" id="D2JC46"/>
<proteinExistence type="predicted"/>
<keyword evidence="2" id="KW-0614">Plasmid</keyword>
<name>D2JC46_STAEP</name>
<dbReference type="InterPro" id="IPR051534">
    <property type="entry name" value="CBASS_pafABC_assoc_protein"/>
</dbReference>
<feature type="domain" description="Helix-turn-helix type 11" evidence="1">
    <location>
        <begin position="6"/>
        <end position="61"/>
    </location>
</feature>
<geneLocation type="plasmid" evidence="2">
    <name>SAP105B</name>
</geneLocation>
<accession>D2JC46</accession>
<dbReference type="InterPro" id="IPR036390">
    <property type="entry name" value="WH_DNA-bd_sf"/>
</dbReference>